<evidence type="ECO:0000313" key="11">
    <source>
        <dbReference type="Proteomes" id="UP000278440"/>
    </source>
</evidence>
<dbReference type="Pfam" id="PF00293">
    <property type="entry name" value="NUDIX"/>
    <property type="match status" value="1"/>
</dbReference>
<comment type="cofactor">
    <cofactor evidence="2">
        <name>Mg(2+)</name>
        <dbReference type="ChEBI" id="CHEBI:18420"/>
    </cofactor>
</comment>
<dbReference type="Proteomes" id="UP000590811">
    <property type="component" value="Unassembled WGS sequence"/>
</dbReference>
<dbReference type="RefSeq" id="WP_245963634.1">
    <property type="nucleotide sequence ID" value="NZ_JACHVT010000003.1"/>
</dbReference>
<keyword evidence="4" id="KW-0378">Hydrolase</keyword>
<reference evidence="10 11" key="1">
    <citation type="submission" date="2018-10" db="EMBL/GenBank/DDBJ databases">
        <title>Sequencing the genomes of 1000 actinobacteria strains.</title>
        <authorList>
            <person name="Klenk H.-P."/>
        </authorList>
    </citation>
    <scope>NUCLEOTIDE SEQUENCE [LARGE SCALE GENOMIC DNA]</scope>
    <source>
        <strain evidence="10 11">DSM 44267</strain>
    </source>
</reference>
<organism evidence="10 11">
    <name type="scientific">Terracoccus luteus</name>
    <dbReference type="NCBI Taxonomy" id="53356"/>
    <lineage>
        <taxon>Bacteria</taxon>
        <taxon>Bacillati</taxon>
        <taxon>Actinomycetota</taxon>
        <taxon>Actinomycetes</taxon>
        <taxon>Micrococcales</taxon>
        <taxon>Intrasporangiaceae</taxon>
        <taxon>Terracoccus</taxon>
    </lineage>
</organism>
<evidence type="ECO:0000256" key="5">
    <source>
        <dbReference type="ARBA" id="ARBA00022842"/>
    </source>
</evidence>
<feature type="region of interest" description="Disordered" evidence="7">
    <location>
        <begin position="1"/>
        <end position="45"/>
    </location>
</feature>
<evidence type="ECO:0000256" key="2">
    <source>
        <dbReference type="ARBA" id="ARBA00001946"/>
    </source>
</evidence>
<dbReference type="SUPFAM" id="SSF55811">
    <property type="entry name" value="Nudix"/>
    <property type="match status" value="1"/>
</dbReference>
<dbReference type="GO" id="GO:0010945">
    <property type="term" value="F:coenzyme A diphosphatase activity"/>
    <property type="evidence" value="ECO:0007669"/>
    <property type="project" value="InterPro"/>
</dbReference>
<keyword evidence="6" id="KW-0464">Manganese</keyword>
<keyword evidence="3" id="KW-0479">Metal-binding</keyword>
<evidence type="ECO:0000313" key="12">
    <source>
        <dbReference type="Proteomes" id="UP000590811"/>
    </source>
</evidence>
<keyword evidence="5" id="KW-0460">Magnesium</keyword>
<dbReference type="EMBL" id="JACHVT010000003">
    <property type="protein sequence ID" value="MBB2986337.1"/>
    <property type="molecule type" value="Genomic_DNA"/>
</dbReference>
<evidence type="ECO:0000256" key="3">
    <source>
        <dbReference type="ARBA" id="ARBA00022723"/>
    </source>
</evidence>
<name>A0A495Y2H5_9MICO</name>
<dbReference type="InterPro" id="IPR000086">
    <property type="entry name" value="NUDIX_hydrolase_dom"/>
</dbReference>
<sequence>MTDAPDAPGEANPPAAAGRGSAGSPITYSGAHGAITPGPAGVAPPTWLTDLAARLPDLEPERFSRFLPPEEGGRQSSVLILFGPPPADSQVPGEHLVLLERSHDMRSHPAQIAFPGGAAEPSDDGVVGTALREAQEETGLDPAGVDVLGVLPALFLPPSGFVVTPVLGWWAQPSPMSVRDPYEVHDVMSVPVSHLLDPATRFTVTHPSGFVGPAFDLDDLLLWGFTAGLVSRVLDLGGQSREWDSSVEREIPERYLQGPRS</sequence>
<dbReference type="PANTHER" id="PTHR12992:SF11">
    <property type="entry name" value="MITOCHONDRIAL COENZYME A DIPHOSPHATASE NUDT8"/>
    <property type="match status" value="1"/>
</dbReference>
<comment type="cofactor">
    <cofactor evidence="1">
        <name>Mn(2+)</name>
        <dbReference type="ChEBI" id="CHEBI:29035"/>
    </cofactor>
</comment>
<dbReference type="AlphaFoldDB" id="A0A495Y2H5"/>
<evidence type="ECO:0000313" key="9">
    <source>
        <dbReference type="EMBL" id="MBB2986337.1"/>
    </source>
</evidence>
<evidence type="ECO:0000259" key="8">
    <source>
        <dbReference type="PROSITE" id="PS51462"/>
    </source>
</evidence>
<evidence type="ECO:0000256" key="4">
    <source>
        <dbReference type="ARBA" id="ARBA00022801"/>
    </source>
</evidence>
<feature type="domain" description="Nudix hydrolase" evidence="8">
    <location>
        <begin position="72"/>
        <end position="216"/>
    </location>
</feature>
<evidence type="ECO:0000256" key="1">
    <source>
        <dbReference type="ARBA" id="ARBA00001936"/>
    </source>
</evidence>
<dbReference type="InterPro" id="IPR015797">
    <property type="entry name" value="NUDIX_hydrolase-like_dom_sf"/>
</dbReference>
<feature type="compositionally biased region" description="Low complexity" evidence="7">
    <location>
        <begin position="1"/>
        <end position="25"/>
    </location>
</feature>
<dbReference type="EMBL" id="RBXT01000001">
    <property type="protein sequence ID" value="RKT79093.1"/>
    <property type="molecule type" value="Genomic_DNA"/>
</dbReference>
<dbReference type="PANTHER" id="PTHR12992">
    <property type="entry name" value="NUDIX HYDROLASE"/>
    <property type="match status" value="1"/>
</dbReference>
<evidence type="ECO:0000313" key="10">
    <source>
        <dbReference type="EMBL" id="RKT79093.1"/>
    </source>
</evidence>
<dbReference type="PROSITE" id="PS51462">
    <property type="entry name" value="NUDIX"/>
    <property type="match status" value="1"/>
</dbReference>
<proteinExistence type="predicted"/>
<dbReference type="InterPro" id="IPR045121">
    <property type="entry name" value="CoAse"/>
</dbReference>
<protein>
    <submittedName>
        <fullName evidence="9">8-oxo-dGTP pyrophosphatase MutT (NUDIX family)</fullName>
    </submittedName>
    <submittedName>
        <fullName evidence="10">NUDIX domain-containing protein</fullName>
    </submittedName>
</protein>
<evidence type="ECO:0000256" key="7">
    <source>
        <dbReference type="SAM" id="MobiDB-lite"/>
    </source>
</evidence>
<dbReference type="Gene3D" id="3.90.79.10">
    <property type="entry name" value="Nucleoside Triphosphate Pyrophosphohydrolase"/>
    <property type="match status" value="1"/>
</dbReference>
<dbReference type="GO" id="GO:0046872">
    <property type="term" value="F:metal ion binding"/>
    <property type="evidence" value="ECO:0007669"/>
    <property type="project" value="UniProtKB-KW"/>
</dbReference>
<dbReference type="CDD" id="cd03426">
    <property type="entry name" value="NUDIX_CoAse_Nudt7"/>
    <property type="match status" value="1"/>
</dbReference>
<accession>A0A495Y2H5</accession>
<comment type="caution">
    <text evidence="10">The sequence shown here is derived from an EMBL/GenBank/DDBJ whole genome shotgun (WGS) entry which is preliminary data.</text>
</comment>
<dbReference type="Proteomes" id="UP000278440">
    <property type="component" value="Unassembled WGS sequence"/>
</dbReference>
<evidence type="ECO:0000256" key="6">
    <source>
        <dbReference type="ARBA" id="ARBA00023211"/>
    </source>
</evidence>
<reference evidence="9 12" key="2">
    <citation type="submission" date="2020-08" db="EMBL/GenBank/DDBJ databases">
        <title>Genomic Encyclopedia of Type Strains, Phase IV (KMG-V): Genome sequencing to study the core and pangenomes of soil and plant-associated prokaryotes.</title>
        <authorList>
            <person name="Whitman W."/>
        </authorList>
    </citation>
    <scope>NUCLEOTIDE SEQUENCE [LARGE SCALE GENOMIC DNA]</scope>
    <source>
        <strain evidence="9 12">B3ACCR2</strain>
    </source>
</reference>
<gene>
    <name evidence="10" type="ORF">DFJ68_2548</name>
    <name evidence="9" type="ORF">FHW14_001491</name>
</gene>
<keyword evidence="11" id="KW-1185">Reference proteome</keyword>